<dbReference type="InterPro" id="IPR002293">
    <property type="entry name" value="AA/rel_permease1"/>
</dbReference>
<evidence type="ECO:0000313" key="7">
    <source>
        <dbReference type="EMBL" id="RDK39607.1"/>
    </source>
</evidence>
<comment type="subcellular location">
    <subcellularLocation>
        <location evidence="1">Membrane</location>
        <topology evidence="1">Multi-pass membrane protein</topology>
    </subcellularLocation>
</comment>
<dbReference type="Proteomes" id="UP000254937">
    <property type="component" value="Unassembled WGS sequence"/>
</dbReference>
<evidence type="ECO:0000256" key="3">
    <source>
        <dbReference type="ARBA" id="ARBA00022692"/>
    </source>
</evidence>
<accession>A0A370PBN9</accession>
<feature type="transmembrane region" description="Helical" evidence="6">
    <location>
        <begin position="342"/>
        <end position="360"/>
    </location>
</feature>
<proteinExistence type="predicted"/>
<dbReference type="GO" id="GO:0016020">
    <property type="term" value="C:membrane"/>
    <property type="evidence" value="ECO:0007669"/>
    <property type="project" value="UniProtKB-SubCell"/>
</dbReference>
<dbReference type="GO" id="GO:0022857">
    <property type="term" value="F:transmembrane transporter activity"/>
    <property type="evidence" value="ECO:0007669"/>
    <property type="project" value="InterPro"/>
</dbReference>
<evidence type="ECO:0000256" key="6">
    <source>
        <dbReference type="SAM" id="Phobius"/>
    </source>
</evidence>
<dbReference type="Gene3D" id="1.20.1740.10">
    <property type="entry name" value="Amino acid/polyamine transporter I"/>
    <property type="match status" value="1"/>
</dbReference>
<feature type="transmembrane region" description="Helical" evidence="6">
    <location>
        <begin position="312"/>
        <end position="330"/>
    </location>
</feature>
<keyword evidence="4 6" id="KW-1133">Transmembrane helix</keyword>
<dbReference type="AlphaFoldDB" id="A0A370PBN9"/>
<keyword evidence="5 6" id="KW-0472">Membrane</keyword>
<evidence type="ECO:0000256" key="2">
    <source>
        <dbReference type="ARBA" id="ARBA00022448"/>
    </source>
</evidence>
<keyword evidence="3 6" id="KW-0812">Transmembrane</keyword>
<dbReference type="PANTHER" id="PTHR45649:SF11">
    <property type="entry name" value="TRANSPORTER, PUTATIVE (EUROFUNG)-RELATED"/>
    <property type="match status" value="1"/>
</dbReference>
<feature type="transmembrane region" description="Helical" evidence="6">
    <location>
        <begin position="366"/>
        <end position="388"/>
    </location>
</feature>
<reference evidence="7 8" key="1">
    <citation type="submission" date="2018-07" db="EMBL/GenBank/DDBJ databases">
        <title>Section-level genome sequencing of Aspergillus section Nigri to investigate inter- and intra-species variation.</title>
        <authorList>
            <consortium name="DOE Joint Genome Institute"/>
            <person name="Vesth T.C."/>
            <person name="Nybo J.L."/>
            <person name="Theobald S."/>
            <person name="Frisvad J.C."/>
            <person name="Larsen T.O."/>
            <person name="Nielsen K.F."/>
            <person name="Hoof J.B."/>
            <person name="Brandl J."/>
            <person name="Salamov A."/>
            <person name="Riley R."/>
            <person name="Gladden J.M."/>
            <person name="Phatale P."/>
            <person name="Nielsen M.T."/>
            <person name="Lyhne E.K."/>
            <person name="Kogle M.E."/>
            <person name="Strasser K."/>
            <person name="McDonnell E."/>
            <person name="Barry K."/>
            <person name="Clum A."/>
            <person name="Chen C."/>
            <person name="Nolan M."/>
            <person name="Sandor L."/>
            <person name="Kuo A."/>
            <person name="Lipzen A."/>
            <person name="Hainaut M."/>
            <person name="Drula E."/>
            <person name="Tsang A."/>
            <person name="Magnuson J.K."/>
            <person name="Henrissat B."/>
            <person name="Wiebenga A."/>
            <person name="Simmons B.A."/>
            <person name="Makela M.R."/>
            <person name="De vries R.P."/>
            <person name="Grigoriev I.V."/>
            <person name="Mortensen U.H."/>
            <person name="Baker S.E."/>
            <person name="Andersen M.R."/>
        </authorList>
    </citation>
    <scope>NUCLEOTIDE SEQUENCE [LARGE SCALE GENOMIC DNA]</scope>
    <source>
        <strain evidence="7 8">ATCC 13157</strain>
    </source>
</reference>
<dbReference type="PANTHER" id="PTHR45649">
    <property type="entry name" value="AMINO-ACID PERMEASE BAT1"/>
    <property type="match status" value="1"/>
</dbReference>
<evidence type="ECO:0000313" key="8">
    <source>
        <dbReference type="Proteomes" id="UP000254937"/>
    </source>
</evidence>
<keyword evidence="2" id="KW-0813">Transport</keyword>
<name>A0A370PBN9_ASPPH</name>
<evidence type="ECO:0000256" key="4">
    <source>
        <dbReference type="ARBA" id="ARBA00022989"/>
    </source>
</evidence>
<organism evidence="7 8">
    <name type="scientific">Aspergillus phoenicis ATCC 13157</name>
    <dbReference type="NCBI Taxonomy" id="1353007"/>
    <lineage>
        <taxon>Eukaryota</taxon>
        <taxon>Fungi</taxon>
        <taxon>Dikarya</taxon>
        <taxon>Ascomycota</taxon>
        <taxon>Pezizomycotina</taxon>
        <taxon>Eurotiomycetes</taxon>
        <taxon>Eurotiomycetidae</taxon>
        <taxon>Eurotiales</taxon>
        <taxon>Aspergillaceae</taxon>
        <taxon>Aspergillus</taxon>
    </lineage>
</organism>
<gene>
    <name evidence="7" type="ORF">M752DRAFT_304735</name>
</gene>
<dbReference type="EMBL" id="KZ851860">
    <property type="protein sequence ID" value="RDK39607.1"/>
    <property type="molecule type" value="Genomic_DNA"/>
</dbReference>
<feature type="transmembrane region" description="Helical" evidence="6">
    <location>
        <begin position="400"/>
        <end position="423"/>
    </location>
</feature>
<protein>
    <submittedName>
        <fullName evidence="7">Uncharacterized protein</fullName>
    </submittedName>
</protein>
<evidence type="ECO:0000256" key="1">
    <source>
        <dbReference type="ARBA" id="ARBA00004141"/>
    </source>
</evidence>
<dbReference type="Pfam" id="PF13520">
    <property type="entry name" value="AA_permease_2"/>
    <property type="match status" value="1"/>
</dbReference>
<feature type="transmembrane region" description="Helical" evidence="6">
    <location>
        <begin position="268"/>
        <end position="292"/>
    </location>
</feature>
<feature type="transmembrane region" description="Helical" evidence="6">
    <location>
        <begin position="58"/>
        <end position="77"/>
    </location>
</feature>
<evidence type="ECO:0000256" key="5">
    <source>
        <dbReference type="ARBA" id="ARBA00023136"/>
    </source>
</evidence>
<sequence length="818" mass="92000">MAKSAFSIRMWPPPELMGMECRDSSIGFQPLEFLSRSRTPGQGTCNFGQILAYGGPRLVIFGSICAFVVQIIVILGLSELASAFPSDQVEKVFCIRCRISADRQGPDDRCRSSGIQMVTASVGGIVKFWHTEYMAAQWHIYLIYLAISLLTREDHCPRWQLGVANPLVIPIFLAPSKVNWTAQTALFLSLTGMALIIIITLGMCQEKQPASFLLQPGYGRSGWNEGTAWMLGVMNTMYSMTGIDAAIHISEELPQPEKRVPQAMTMSVILSLATCLPLSVALVFCMSDMEAVVNSELPSLELIYQATKSKGVTTFLSVWLLIVYAARYFAKVDDKLKFPVRTTVASFGFVAIYSLLYLVSSGAFNIITNSAILFLHITYVVPQGIVLISGRVRTLPRRYLNLGCLGYLCNAFVILWIVILGVFVCLPLGLPVEAESMNYTSPVLIGLFGLVIMLWYGLGRIAFQGPQIDRGIMQEVDSGLNQQVIFDTLYREREQTVWILLRGLYDSDKRDSPIDKVCPEYRPRHSETLNGCNVTRAFTSERWHKCCLRQSGINRPFATKITPVPSPFPSYLFLVRFHFIHHLRPSLFPLQDITTSLESLLRLAACSINKQAAYSRQRSNPTVDSHLSSQESLPAMDAHLDLTLPSTCPELHQGSNANWDDASFALYSMVGLSSEDLDKLTTALNREWKQEMTDEAMPLVRTPTVYDFKGESLRDVVRAHVELDKEFTPRDDGGAEGDIHWYPTAFVVVTTREWEEQGLLLVYADVEEKECPMDKFFFHIDVANVMLSNFEFRRRRALILQVQLGIRAWNDSWHKMIA</sequence>
<keyword evidence="8" id="KW-1185">Reference proteome</keyword>
<feature type="transmembrane region" description="Helical" evidence="6">
    <location>
        <begin position="443"/>
        <end position="463"/>
    </location>
</feature>
<feature type="transmembrane region" description="Helical" evidence="6">
    <location>
        <begin position="185"/>
        <end position="204"/>
    </location>
</feature>